<dbReference type="InterPro" id="IPR003660">
    <property type="entry name" value="HAMP_dom"/>
</dbReference>
<dbReference type="InterPro" id="IPR029151">
    <property type="entry name" value="Sensor-like_sf"/>
</dbReference>
<dbReference type="GO" id="GO:0006935">
    <property type="term" value="P:chemotaxis"/>
    <property type="evidence" value="ECO:0007669"/>
    <property type="project" value="UniProtKB-KW"/>
</dbReference>
<evidence type="ECO:0000256" key="11">
    <source>
        <dbReference type="SAM" id="Phobius"/>
    </source>
</evidence>
<dbReference type="Pfam" id="PF02743">
    <property type="entry name" value="dCache_1"/>
    <property type="match status" value="1"/>
</dbReference>
<dbReference type="CDD" id="cd12912">
    <property type="entry name" value="PDC2_MCP_like"/>
    <property type="match status" value="1"/>
</dbReference>
<evidence type="ECO:0000256" key="4">
    <source>
        <dbReference type="ARBA" id="ARBA00022692"/>
    </source>
</evidence>
<dbReference type="Pfam" id="PF00015">
    <property type="entry name" value="MCPsignal"/>
    <property type="match status" value="1"/>
</dbReference>
<dbReference type="Pfam" id="PF00672">
    <property type="entry name" value="HAMP"/>
    <property type="match status" value="1"/>
</dbReference>
<dbReference type="InterPro" id="IPR033479">
    <property type="entry name" value="dCache_1"/>
</dbReference>
<dbReference type="PANTHER" id="PTHR32089:SF114">
    <property type="entry name" value="METHYL-ACCEPTING CHEMOTAXIS PROTEIN MCPB"/>
    <property type="match status" value="1"/>
</dbReference>
<organism evidence="14 15">
    <name type="scientific">Halobacteroides halobius (strain ATCC 35273 / DSM 5150 / MD-1)</name>
    <dbReference type="NCBI Taxonomy" id="748449"/>
    <lineage>
        <taxon>Bacteria</taxon>
        <taxon>Bacillati</taxon>
        <taxon>Bacillota</taxon>
        <taxon>Clostridia</taxon>
        <taxon>Halanaerobiales</taxon>
        <taxon>Halobacteroidaceae</taxon>
        <taxon>Halobacteroides</taxon>
    </lineage>
</organism>
<keyword evidence="7 9" id="KW-0807">Transducer</keyword>
<sequence length="655" mass="72251">MIIFSTIKSKLIAIVLVLALVPIIVLGLLGTNKMKKMITNNFLESTTKEVKQVDKSISLYFKTVKENCELLSTMSQVKQANETITTYMDKTTPEERKLTPLENGGIEAEIYKLYQKFAQSHPNSAYVYMATINGGYIQWPANSVPKNYNPKERPYYKVAMRNKQQVTRTSPYYWSADDAVIVSTVTTIRNNKGKIIGVQGLDVSLKGLTKMVKDIKIGETGYVIMTTNDGTILAHPKNPKLNFKNIKKLGVKKLNNISQIKQDNFTVTMKQKDYLMNVYTSPITGWKFISVIEKSELASKLNSAYKLVLGVISISTVVIIGVAVFVANKFSQPLVAAAKFAKKIANGKLDISSLNVNSQDEVGNLVQQLNHMRNNLRDMVESIIDTVENLSASSEELSAVAEEGSATVQTNNEALEDMASGIQQISASSQEVTSFAQKSNQEIEVGSKNIAETTSNMKEINQEVEEAVGVIKNLDNHSQEIDQIVELIMNIAEQTNLLALNASIEAARASSTTEGSRTRRGKAGQGFAVVADEIRELAEETTKATENIAELSEEIQSKSNAGLEAVNKVKNKAKQGKKTVKKTGEIFRTIKTSMENTVDYVEETSVSAQDLAQNSDQLMNASDDIKNMSEEIANSADELTVRAEELNEVVEKFEI</sequence>
<keyword evidence="6 11" id="KW-0472">Membrane</keyword>
<dbReference type="EMBL" id="CP003359">
    <property type="protein sequence ID" value="AGB42071.1"/>
    <property type="molecule type" value="Genomic_DNA"/>
</dbReference>
<evidence type="ECO:0000256" key="10">
    <source>
        <dbReference type="SAM" id="Coils"/>
    </source>
</evidence>
<feature type="transmembrane region" description="Helical" evidence="11">
    <location>
        <begin position="12"/>
        <end position="30"/>
    </location>
</feature>
<dbReference type="PANTHER" id="PTHR32089">
    <property type="entry name" value="METHYL-ACCEPTING CHEMOTAXIS PROTEIN MCPB"/>
    <property type="match status" value="1"/>
</dbReference>
<feature type="coiled-coil region" evidence="10">
    <location>
        <begin position="457"/>
        <end position="494"/>
    </location>
</feature>
<keyword evidence="5 11" id="KW-1133">Transmembrane helix</keyword>
<gene>
    <name evidence="14" type="ordered locus">Halha_2191</name>
</gene>
<dbReference type="GO" id="GO:0007165">
    <property type="term" value="P:signal transduction"/>
    <property type="evidence" value="ECO:0007669"/>
    <property type="project" value="UniProtKB-KW"/>
</dbReference>
<comment type="subcellular location">
    <subcellularLocation>
        <location evidence="1">Cell membrane</location>
        <topology evidence="1">Multi-pass membrane protein</topology>
    </subcellularLocation>
</comment>
<comment type="similarity">
    <text evidence="8">Belongs to the methyl-accepting chemotaxis (MCP) protein family.</text>
</comment>
<dbReference type="AlphaFoldDB" id="L0KAM8"/>
<dbReference type="Gene3D" id="3.30.450.20">
    <property type="entry name" value="PAS domain"/>
    <property type="match status" value="2"/>
</dbReference>
<dbReference type="SUPFAM" id="SSF103190">
    <property type="entry name" value="Sensory domain-like"/>
    <property type="match status" value="1"/>
</dbReference>
<evidence type="ECO:0000256" key="3">
    <source>
        <dbReference type="ARBA" id="ARBA00022500"/>
    </source>
</evidence>
<reference evidence="15" key="1">
    <citation type="submission" date="2012-02" db="EMBL/GenBank/DDBJ databases">
        <title>The complete genome of Halobacteroides halobius DSM 5150.</title>
        <authorList>
            <person name="Lucas S."/>
            <person name="Copeland A."/>
            <person name="Lapidus A."/>
            <person name="Glavina del Rio T."/>
            <person name="Dalin E."/>
            <person name="Tice H."/>
            <person name="Bruce D."/>
            <person name="Goodwin L."/>
            <person name="Pitluck S."/>
            <person name="Peters L."/>
            <person name="Mikhailova N."/>
            <person name="Gu W."/>
            <person name="Kyrpides N."/>
            <person name="Mavromatis K."/>
            <person name="Ivanova N."/>
            <person name="Brettin T."/>
            <person name="Detter J.C."/>
            <person name="Han C."/>
            <person name="Larimer F."/>
            <person name="Land M."/>
            <person name="Hauser L."/>
            <person name="Markowitz V."/>
            <person name="Cheng J.-F."/>
            <person name="Hugenholtz P."/>
            <person name="Woyke T."/>
            <person name="Wu D."/>
            <person name="Tindall B."/>
            <person name="Pomrenke H."/>
            <person name="Brambilla E."/>
            <person name="Klenk H.-P."/>
            <person name="Eisen J.A."/>
        </authorList>
    </citation>
    <scope>NUCLEOTIDE SEQUENCE [LARGE SCALE GENOMIC DNA]</scope>
    <source>
        <strain evidence="15">ATCC 35273 / DSM 5150 / MD-1</strain>
    </source>
</reference>
<evidence type="ECO:0000313" key="14">
    <source>
        <dbReference type="EMBL" id="AGB42071.1"/>
    </source>
</evidence>
<evidence type="ECO:0000259" key="12">
    <source>
        <dbReference type="PROSITE" id="PS50111"/>
    </source>
</evidence>
<dbReference type="CDD" id="cd12913">
    <property type="entry name" value="PDC1_MCP_like"/>
    <property type="match status" value="1"/>
</dbReference>
<dbReference type="SMART" id="SM00283">
    <property type="entry name" value="MA"/>
    <property type="match status" value="1"/>
</dbReference>
<dbReference type="CDD" id="cd11386">
    <property type="entry name" value="MCP_signal"/>
    <property type="match status" value="1"/>
</dbReference>
<keyword evidence="10" id="KW-0175">Coiled coil</keyword>
<dbReference type="PROSITE" id="PS50111">
    <property type="entry name" value="CHEMOTAXIS_TRANSDUC_2"/>
    <property type="match status" value="1"/>
</dbReference>
<dbReference type="OrthoDB" id="9814363at2"/>
<dbReference type="Gene3D" id="1.10.287.950">
    <property type="entry name" value="Methyl-accepting chemotaxis protein"/>
    <property type="match status" value="1"/>
</dbReference>
<feature type="domain" description="HAMP" evidence="13">
    <location>
        <begin position="328"/>
        <end position="381"/>
    </location>
</feature>
<dbReference type="Proteomes" id="UP000010880">
    <property type="component" value="Chromosome"/>
</dbReference>
<keyword evidence="4 11" id="KW-0812">Transmembrane</keyword>
<name>L0KAM8_HALHC</name>
<feature type="coiled-coil region" evidence="10">
    <location>
        <begin position="611"/>
        <end position="649"/>
    </location>
</feature>
<evidence type="ECO:0000256" key="7">
    <source>
        <dbReference type="ARBA" id="ARBA00023224"/>
    </source>
</evidence>
<evidence type="ECO:0000256" key="9">
    <source>
        <dbReference type="PROSITE-ProRule" id="PRU00284"/>
    </source>
</evidence>
<dbReference type="RefSeq" id="WP_015327785.1">
    <property type="nucleotide sequence ID" value="NC_019978.1"/>
</dbReference>
<keyword evidence="2" id="KW-1003">Cell membrane</keyword>
<dbReference type="KEGG" id="hhl:Halha_2191"/>
<evidence type="ECO:0000256" key="6">
    <source>
        <dbReference type="ARBA" id="ARBA00023136"/>
    </source>
</evidence>
<dbReference type="HOGENOM" id="CLU_000445_107_19_9"/>
<keyword evidence="15" id="KW-1185">Reference proteome</keyword>
<feature type="coiled-coil region" evidence="10">
    <location>
        <begin position="534"/>
        <end position="561"/>
    </location>
</feature>
<evidence type="ECO:0000256" key="5">
    <source>
        <dbReference type="ARBA" id="ARBA00022989"/>
    </source>
</evidence>
<evidence type="ECO:0000256" key="1">
    <source>
        <dbReference type="ARBA" id="ARBA00004651"/>
    </source>
</evidence>
<dbReference type="InterPro" id="IPR004089">
    <property type="entry name" value="MCPsignal_dom"/>
</dbReference>
<dbReference type="PROSITE" id="PS50885">
    <property type="entry name" value="HAMP"/>
    <property type="match status" value="1"/>
</dbReference>
<keyword evidence="3" id="KW-0145">Chemotaxis</keyword>
<evidence type="ECO:0000259" key="13">
    <source>
        <dbReference type="PROSITE" id="PS50885"/>
    </source>
</evidence>
<dbReference type="eggNOG" id="COG0840">
    <property type="taxonomic scope" value="Bacteria"/>
</dbReference>
<dbReference type="SUPFAM" id="SSF58104">
    <property type="entry name" value="Methyl-accepting chemotaxis protein (MCP) signaling domain"/>
    <property type="match status" value="1"/>
</dbReference>
<dbReference type="STRING" id="748449.Halha_2191"/>
<evidence type="ECO:0000313" key="15">
    <source>
        <dbReference type="Proteomes" id="UP000010880"/>
    </source>
</evidence>
<proteinExistence type="inferred from homology"/>
<evidence type="ECO:0000256" key="8">
    <source>
        <dbReference type="ARBA" id="ARBA00029447"/>
    </source>
</evidence>
<accession>L0KAM8</accession>
<feature type="domain" description="Methyl-accepting transducer" evidence="12">
    <location>
        <begin position="379"/>
        <end position="626"/>
    </location>
</feature>
<protein>
    <submittedName>
        <fullName evidence="14">Methyl-accepting chemotaxis protein</fullName>
    </submittedName>
</protein>
<evidence type="ECO:0000256" key="2">
    <source>
        <dbReference type="ARBA" id="ARBA00022475"/>
    </source>
</evidence>
<dbReference type="GO" id="GO:0005886">
    <property type="term" value="C:plasma membrane"/>
    <property type="evidence" value="ECO:0007669"/>
    <property type="project" value="UniProtKB-SubCell"/>
</dbReference>
<feature type="transmembrane region" description="Helical" evidence="11">
    <location>
        <begin position="307"/>
        <end position="327"/>
    </location>
</feature>